<dbReference type="FunFam" id="3.40.50.300:FF:000616">
    <property type="entry name" value="GPN-loop GTPase 3"/>
    <property type="match status" value="1"/>
</dbReference>
<evidence type="ECO:0000256" key="3">
    <source>
        <dbReference type="ARBA" id="ARBA00014587"/>
    </source>
</evidence>
<dbReference type="GO" id="GO:0005525">
    <property type="term" value="F:GTP binding"/>
    <property type="evidence" value="ECO:0007669"/>
    <property type="project" value="UniProtKB-KW"/>
</dbReference>
<dbReference type="SUPFAM" id="SSF52540">
    <property type="entry name" value="P-loop containing nucleoside triphosphate hydrolases"/>
    <property type="match status" value="1"/>
</dbReference>
<evidence type="ECO:0000256" key="4">
    <source>
        <dbReference type="ARBA" id="ARBA00022741"/>
    </source>
</evidence>
<accession>A0A481T0L4</accession>
<comment type="subunit">
    <text evidence="7">Binds to RNA polymerase II (RNAPII).</text>
</comment>
<dbReference type="Pfam" id="PF03029">
    <property type="entry name" value="ATP_bind_1"/>
    <property type="match status" value="1"/>
</dbReference>
<organism evidence="8">
    <name type="scientific">Encarsia formosa</name>
    <name type="common">Whitefly parasite</name>
    <dbReference type="NCBI Taxonomy" id="32400"/>
    <lineage>
        <taxon>Eukaryota</taxon>
        <taxon>Metazoa</taxon>
        <taxon>Ecdysozoa</taxon>
        <taxon>Arthropoda</taxon>
        <taxon>Hexapoda</taxon>
        <taxon>Insecta</taxon>
        <taxon>Pterygota</taxon>
        <taxon>Neoptera</taxon>
        <taxon>Endopterygota</taxon>
        <taxon>Hymenoptera</taxon>
        <taxon>Apocrita</taxon>
        <taxon>Proctotrupomorpha</taxon>
        <taxon>Chalcidoidea</taxon>
        <taxon>Aphelinidae</taxon>
        <taxon>Coccophaginae</taxon>
        <taxon>Encarsia</taxon>
    </lineage>
</organism>
<keyword evidence="5 7" id="KW-0378">Hydrolase</keyword>
<dbReference type="CDD" id="cd17872">
    <property type="entry name" value="GPN3"/>
    <property type="match status" value="1"/>
</dbReference>
<protein>
    <recommendedName>
        <fullName evidence="3 7">GPN-loop GTPase 3</fullName>
    </recommendedName>
</protein>
<dbReference type="Gene3D" id="3.40.50.300">
    <property type="entry name" value="P-loop containing nucleotide triphosphate hydrolases"/>
    <property type="match status" value="1"/>
</dbReference>
<dbReference type="PANTHER" id="PTHR21231:SF7">
    <property type="entry name" value="GPN-LOOP GTPASE 3"/>
    <property type="match status" value="1"/>
</dbReference>
<name>A0A481T0L4_ENCFO</name>
<dbReference type="InterPro" id="IPR004130">
    <property type="entry name" value="Gpn"/>
</dbReference>
<comment type="function">
    <text evidence="1">Small GTPase required for proper localization of RNA polymerase II (RNAPII). May act at an RNAP assembly step prior to nuclear import.</text>
</comment>
<reference evidence="8" key="1">
    <citation type="journal article" date="2019" name="Sci. Rep.">
        <title>No signal of deleterious mutation accumulation in conserved gene sequences of extant asexual hexapods.</title>
        <authorList>
            <person name="Brandt A."/>
            <person name="Bast J."/>
            <person name="Scheu S."/>
            <person name="Meusemann K."/>
            <person name="Donath A."/>
            <person name="Schuette K."/>
            <person name="Machida R."/>
            <person name="Kraaijeveld K."/>
        </authorList>
    </citation>
    <scope>NUCLEOTIDE SEQUENCE</scope>
    <source>
        <strain evidence="8">OG7199</strain>
    </source>
</reference>
<dbReference type="AlphaFoldDB" id="A0A481T0L4"/>
<dbReference type="GO" id="GO:0003924">
    <property type="term" value="F:GTPase activity"/>
    <property type="evidence" value="ECO:0007669"/>
    <property type="project" value="TreeGrafter"/>
</dbReference>
<dbReference type="InterPro" id="IPR027417">
    <property type="entry name" value="P-loop_NTPase"/>
</dbReference>
<evidence type="ECO:0000256" key="5">
    <source>
        <dbReference type="ARBA" id="ARBA00022801"/>
    </source>
</evidence>
<proteinExistence type="evidence at transcript level"/>
<evidence type="ECO:0000256" key="1">
    <source>
        <dbReference type="ARBA" id="ARBA00002411"/>
    </source>
</evidence>
<dbReference type="InterPro" id="IPR030228">
    <property type="entry name" value="Gpn3"/>
</dbReference>
<sequence length="274" mass="31202">MRYGQLVIGPAGSGKSTFCSIMQKHAADDNKIIDIVNLDPAAEHFDYKPLADIRELITVDDAMEDEELKFGPNGGLIFCMEFLTENISWIQEQLGDIDNDYIIFDCPGQLELYTHMDVISKLITTLQNLNFRLCVVYVVDSQFLVDSSKFLSGTMAALTAMINLELPHINILSKMDLLSKTTRKQLDKYLDPEPSNLLMEEEQEDEDNEYSKLTLAIGQIIEDYSLVRFLPLNIKNEESVADVKLTIDNIIQYGEEEDVRIRDFDEPDPEESET</sequence>
<dbReference type="EMBL" id="MH800123">
    <property type="protein sequence ID" value="QBH74281.1"/>
    <property type="molecule type" value="mRNA"/>
</dbReference>
<comment type="function">
    <text evidence="7">Small GTPase required for proper nuclear import of RNA polymerase II and III (RNAPII and RNAPIII). May act at an RNAP assembly step prior to nuclear import.</text>
</comment>
<evidence type="ECO:0000256" key="6">
    <source>
        <dbReference type="ARBA" id="ARBA00023134"/>
    </source>
</evidence>
<evidence type="ECO:0000256" key="7">
    <source>
        <dbReference type="RuleBase" id="RU365059"/>
    </source>
</evidence>
<comment type="similarity">
    <text evidence="2 7">Belongs to the GPN-loop GTPase family.</text>
</comment>
<keyword evidence="6 7" id="KW-0342">GTP-binding</keyword>
<keyword evidence="4 7" id="KW-0547">Nucleotide-binding</keyword>
<dbReference type="PANTHER" id="PTHR21231">
    <property type="entry name" value="XPA-BINDING PROTEIN 1-RELATED"/>
    <property type="match status" value="1"/>
</dbReference>
<evidence type="ECO:0000256" key="2">
    <source>
        <dbReference type="ARBA" id="ARBA00005290"/>
    </source>
</evidence>
<evidence type="ECO:0000313" key="8">
    <source>
        <dbReference type="EMBL" id="QBH74281.1"/>
    </source>
</evidence>